<evidence type="ECO:0000259" key="2">
    <source>
        <dbReference type="Pfam" id="PF07670"/>
    </source>
</evidence>
<comment type="caution">
    <text evidence="3">The sequence shown here is derived from an EMBL/GenBank/DDBJ whole genome shotgun (WGS) entry which is preliminary data.</text>
</comment>
<feature type="domain" description="Nucleoside transporter/FeoB GTPase Gate" evidence="2">
    <location>
        <begin position="137"/>
        <end position="233"/>
    </location>
</feature>
<dbReference type="Proteomes" id="UP000569732">
    <property type="component" value="Unassembled WGS sequence"/>
</dbReference>
<feature type="transmembrane region" description="Helical" evidence="1">
    <location>
        <begin position="361"/>
        <end position="382"/>
    </location>
</feature>
<feature type="transmembrane region" description="Helical" evidence="1">
    <location>
        <begin position="239"/>
        <end position="258"/>
    </location>
</feature>
<dbReference type="EMBL" id="JACCKB010000001">
    <property type="protein sequence ID" value="NYZ64640.1"/>
    <property type="molecule type" value="Genomic_DNA"/>
</dbReference>
<keyword evidence="4" id="KW-1185">Reference proteome</keyword>
<proteinExistence type="predicted"/>
<dbReference type="AlphaFoldDB" id="A0A853HS68"/>
<dbReference type="Pfam" id="PF07670">
    <property type="entry name" value="Gate"/>
    <property type="match status" value="1"/>
</dbReference>
<evidence type="ECO:0000313" key="4">
    <source>
        <dbReference type="Proteomes" id="UP000569732"/>
    </source>
</evidence>
<feature type="transmembrane region" description="Helical" evidence="1">
    <location>
        <begin position="134"/>
        <end position="161"/>
    </location>
</feature>
<accession>A0A853HS68</accession>
<protein>
    <submittedName>
        <fullName evidence="3">YjiH family protein</fullName>
    </submittedName>
</protein>
<evidence type="ECO:0000256" key="1">
    <source>
        <dbReference type="SAM" id="Phobius"/>
    </source>
</evidence>
<feature type="transmembrane region" description="Helical" evidence="1">
    <location>
        <begin position="95"/>
        <end position="114"/>
    </location>
</feature>
<keyword evidence="1" id="KW-0812">Transmembrane</keyword>
<reference evidence="3 4" key="1">
    <citation type="submission" date="2020-07" db="EMBL/GenBank/DDBJ databases">
        <title>Endozoicomonas sp. nov., isolated from sediment.</title>
        <authorList>
            <person name="Gu T."/>
        </authorList>
    </citation>
    <scope>NUCLEOTIDE SEQUENCE [LARGE SCALE GENOMIC DNA]</scope>
    <source>
        <strain evidence="3 4">SM1973</strain>
    </source>
</reference>
<feature type="transmembrane region" description="Helical" evidence="1">
    <location>
        <begin position="212"/>
        <end position="233"/>
    </location>
</feature>
<feature type="transmembrane region" description="Helical" evidence="1">
    <location>
        <begin position="429"/>
        <end position="451"/>
    </location>
</feature>
<keyword evidence="1" id="KW-0472">Membrane</keyword>
<feature type="transmembrane region" description="Helical" evidence="1">
    <location>
        <begin position="319"/>
        <end position="341"/>
    </location>
</feature>
<feature type="transmembrane region" description="Helical" evidence="1">
    <location>
        <begin position="394"/>
        <end position="417"/>
    </location>
</feature>
<name>A0A853HS68_9GAMM</name>
<sequence length="452" mass="49572">MLSRNELFNLRNILVFVIPSLLGILLFMTPVAYQDGLTIPVAILAKSIKAALGDNATLLITCLVALSAIISLITKTLKPALITRNPFLNALFNESWFWLAMRFLGAVFIILVFLKTGSDILYSDATGGLVLNDLLPTLLSVFIFAGLLLPLLVNFGLLELLGTLLTVIMKPLFKLPGRSAIDCMTSWLGDGTVGILLTNQQYENRHYTQREATVIATTFSAVSISFSLIVIAQVKLEHLFLHFYLTVCLAGFVAAVIVPRLPPLCWKKDHYIDGSEKDKNEAIVPEGYTLISWGFEQALQKANSITSFKKVFIDGFNNVISLVFGLLPVIMAVGTLALVVAEHTPVFEWLGKPFLPYLELLQIPEAVAASKTIVVGFADMFIPSILAASIESEMTRFVIAAMSVTQLIYLSEVGALLLASRIPVSLWELFIVFLLRTLVTLPVIAGVAHLIF</sequence>
<gene>
    <name evidence="3" type="ORF">H0A36_01385</name>
</gene>
<evidence type="ECO:0000313" key="3">
    <source>
        <dbReference type="EMBL" id="NYZ64640.1"/>
    </source>
</evidence>
<feature type="transmembrane region" description="Helical" evidence="1">
    <location>
        <begin position="56"/>
        <end position="74"/>
    </location>
</feature>
<feature type="transmembrane region" description="Helical" evidence="1">
    <location>
        <begin position="12"/>
        <end position="33"/>
    </location>
</feature>
<organism evidence="3 4">
    <name type="scientific">Spartinivicinus marinus</name>
    <dbReference type="NCBI Taxonomy" id="2994442"/>
    <lineage>
        <taxon>Bacteria</taxon>
        <taxon>Pseudomonadati</taxon>
        <taxon>Pseudomonadota</taxon>
        <taxon>Gammaproteobacteria</taxon>
        <taxon>Oceanospirillales</taxon>
        <taxon>Zooshikellaceae</taxon>
        <taxon>Spartinivicinus</taxon>
    </lineage>
</organism>
<keyword evidence="1" id="KW-1133">Transmembrane helix</keyword>
<dbReference type="InterPro" id="IPR011642">
    <property type="entry name" value="Gate_dom"/>
</dbReference>